<name>A0ABS7BSD8_9SPHN</name>
<dbReference type="GO" id="GO:0016787">
    <property type="term" value="F:hydrolase activity"/>
    <property type="evidence" value="ECO:0007669"/>
    <property type="project" value="UniProtKB-KW"/>
</dbReference>
<dbReference type="EMBL" id="JAHXZN010000008">
    <property type="protein sequence ID" value="MBW6532516.1"/>
    <property type="molecule type" value="Genomic_DNA"/>
</dbReference>
<proteinExistence type="predicted"/>
<dbReference type="InterPro" id="IPR049046">
    <property type="entry name" value="Beta-AFase-like_GH127_middle"/>
</dbReference>
<dbReference type="PANTHER" id="PTHR31151">
    <property type="entry name" value="PROLINE-TRNA LIGASE (DUF1680)"/>
    <property type="match status" value="1"/>
</dbReference>
<evidence type="ECO:0000313" key="3">
    <source>
        <dbReference type="EMBL" id="MBW6532516.1"/>
    </source>
</evidence>
<comment type="caution">
    <text evidence="3">The sequence shown here is derived from an EMBL/GenBank/DDBJ whole genome shotgun (WGS) entry which is preliminary data.</text>
</comment>
<evidence type="ECO:0000313" key="4">
    <source>
        <dbReference type="Proteomes" id="UP000759103"/>
    </source>
</evidence>
<sequence>MRVNLAYLLSIDLDRLLYSVRSYAGLSTRSAKPYGGWEAPTWGSRGHFIGHYLSAVSKAAKSMAALDPEAARGLAARRDRLVADLHQCQQAIGRLQGEDAPGRFGYLNTQSTAQFDRLEALKPCDVPYYQIHKFMAGLLDAYLIGGNRQALSVATGMANYFAWRMSRLDAARIAAMTETRRYQGQTPRFFMEFGAMQDVCLLLWRQTGNPAHRRLAACFDRPWFLSMLAEDRDELGRNAQHANTEIANVMGLARHHETTGAPAYRDATLNFLRWMREGHEFANGSVSGTSDYPAPLDYGAELFGTPGLTFRQASVAPSARGVGSVSSAGHRECGESCCSHNLNRVTAYALRVTGDARWGDAYERRYVNAVLAQQHPASGMLVYNLNLAPGSVKKFGTAEDSFWCCYGSGVEAYAELPENAFLHRGAEALYVVNYVPGTLDWRAAGVRVTQETRFPADGRIGLRMAMPAPRRFALHVRIPAWASGAAVRVNDRAVSKVVTPGAFLPITRVWRDGDRVEIDLPFALRAEPMTDRADMVSLHHGPNFLVGCADGEVTFTGASDALLRALRPAAEPGSFDLTGASPVRFRPLHRVVDHRYAGYTRLIGEPEQRLLDELTIGDAHSQALHRLTTNRVRFGQAHGEAWIEGDEAIDMTLAVDPVRKTFLTCRYWGGDAGDATFARLFDIVLPDAGAVVVATQSLAREAPGKWHDVTYPLPPELTKNRKRVTIRFLAKGFERVPGRAGRLFSHVRTFRLA</sequence>
<gene>
    <name evidence="3" type="ORF">KZ820_17380</name>
</gene>
<dbReference type="Pfam" id="PF20736">
    <property type="entry name" value="Glyco_hydro127M"/>
    <property type="match status" value="1"/>
</dbReference>
<dbReference type="SUPFAM" id="SSF48208">
    <property type="entry name" value="Six-hairpin glycosidases"/>
    <property type="match status" value="1"/>
</dbReference>
<accession>A0ABS7BSD8</accession>
<reference evidence="3 4" key="1">
    <citation type="submission" date="2021-07" db="EMBL/GenBank/DDBJ databases">
        <title>Sphingomonas sp.</title>
        <authorList>
            <person name="Feng G."/>
            <person name="Li J."/>
            <person name="Pan M."/>
        </authorList>
    </citation>
    <scope>NUCLEOTIDE SEQUENCE [LARGE SCALE GENOMIC DNA]</scope>
    <source>
        <strain evidence="3 4">RRHST34</strain>
    </source>
</reference>
<dbReference type="InterPro" id="IPR008928">
    <property type="entry name" value="6-hairpin_glycosidase_sf"/>
</dbReference>
<feature type="domain" description="Non-reducing end beta-L-arabinofuranosidase-like GH127 middle" evidence="2">
    <location>
        <begin position="429"/>
        <end position="521"/>
    </location>
</feature>
<dbReference type="Proteomes" id="UP000759103">
    <property type="component" value="Unassembled WGS sequence"/>
</dbReference>
<protein>
    <submittedName>
        <fullName evidence="3">Glycoside hydrolase family 127 protein</fullName>
    </submittedName>
</protein>
<dbReference type="InterPro" id="IPR012878">
    <property type="entry name" value="Beta-AFase-like_GH127_cat"/>
</dbReference>
<dbReference type="Pfam" id="PF07944">
    <property type="entry name" value="Beta-AFase-like_GH127_cat"/>
    <property type="match status" value="1"/>
</dbReference>
<feature type="domain" description="Non-reducing end beta-L-arabinofuranosidase-like GH127 catalytic" evidence="1">
    <location>
        <begin position="2"/>
        <end position="417"/>
    </location>
</feature>
<keyword evidence="4" id="KW-1185">Reference proteome</keyword>
<dbReference type="PANTHER" id="PTHR31151:SF0">
    <property type="entry name" value="PROLINE-TRNA LIGASE (DUF1680)"/>
    <property type="match status" value="1"/>
</dbReference>
<evidence type="ECO:0000259" key="2">
    <source>
        <dbReference type="Pfam" id="PF20736"/>
    </source>
</evidence>
<organism evidence="3 4">
    <name type="scientific">Sphingomonas citri</name>
    <dbReference type="NCBI Taxonomy" id="2862499"/>
    <lineage>
        <taxon>Bacteria</taxon>
        <taxon>Pseudomonadati</taxon>
        <taxon>Pseudomonadota</taxon>
        <taxon>Alphaproteobacteria</taxon>
        <taxon>Sphingomonadales</taxon>
        <taxon>Sphingomonadaceae</taxon>
        <taxon>Sphingomonas</taxon>
    </lineage>
</organism>
<keyword evidence="3" id="KW-0378">Hydrolase</keyword>
<evidence type="ECO:0000259" key="1">
    <source>
        <dbReference type="Pfam" id="PF07944"/>
    </source>
</evidence>